<dbReference type="InterPro" id="IPR000415">
    <property type="entry name" value="Nitroreductase-like"/>
</dbReference>
<reference evidence="4 5" key="1">
    <citation type="submission" date="2018-08" db="EMBL/GenBank/DDBJ databases">
        <title>Lysinibacillus sp. YLB-03 draft genome sequence.</title>
        <authorList>
            <person name="Yu L."/>
        </authorList>
    </citation>
    <scope>NUCLEOTIDE SEQUENCE [LARGE SCALE GENOMIC DNA]</scope>
    <source>
        <strain evidence="4 5">YLB-03</strain>
    </source>
</reference>
<evidence type="ECO:0000256" key="1">
    <source>
        <dbReference type="ARBA" id="ARBA00007118"/>
    </source>
</evidence>
<dbReference type="Proteomes" id="UP000265692">
    <property type="component" value="Unassembled WGS sequence"/>
</dbReference>
<dbReference type="GO" id="GO:0016491">
    <property type="term" value="F:oxidoreductase activity"/>
    <property type="evidence" value="ECO:0007669"/>
    <property type="project" value="UniProtKB-KW"/>
</dbReference>
<keyword evidence="5" id="KW-1185">Reference proteome</keyword>
<protein>
    <submittedName>
        <fullName evidence="4">Nitroreductase family protein</fullName>
    </submittedName>
</protein>
<dbReference type="RefSeq" id="WP_118875170.1">
    <property type="nucleotide sequence ID" value="NZ_QWEI01000001.1"/>
</dbReference>
<comment type="caution">
    <text evidence="4">The sequence shown here is derived from an EMBL/GenBank/DDBJ whole genome shotgun (WGS) entry which is preliminary data.</text>
</comment>
<comment type="similarity">
    <text evidence="1">Belongs to the nitroreductase family.</text>
</comment>
<dbReference type="PANTHER" id="PTHR43673">
    <property type="entry name" value="NAD(P)H NITROREDUCTASE YDGI-RELATED"/>
    <property type="match status" value="1"/>
</dbReference>
<evidence type="ECO:0000256" key="2">
    <source>
        <dbReference type="ARBA" id="ARBA00023002"/>
    </source>
</evidence>
<dbReference type="EMBL" id="QWEI01000001">
    <property type="protein sequence ID" value="RHW40148.1"/>
    <property type="molecule type" value="Genomic_DNA"/>
</dbReference>
<feature type="domain" description="Nitroreductase" evidence="3">
    <location>
        <begin position="8"/>
        <end position="187"/>
    </location>
</feature>
<dbReference type="CDD" id="cd02137">
    <property type="entry name" value="MhqN-like"/>
    <property type="match status" value="1"/>
</dbReference>
<accession>A0A396SIM0</accession>
<organism evidence="4 5">
    <name type="scientific">Ureibacillus yapensis</name>
    <dbReference type="NCBI Taxonomy" id="2304605"/>
    <lineage>
        <taxon>Bacteria</taxon>
        <taxon>Bacillati</taxon>
        <taxon>Bacillota</taxon>
        <taxon>Bacilli</taxon>
        <taxon>Bacillales</taxon>
        <taxon>Caryophanaceae</taxon>
        <taxon>Ureibacillus</taxon>
    </lineage>
</organism>
<name>A0A396SIM0_9BACL</name>
<dbReference type="Gene3D" id="3.40.109.10">
    <property type="entry name" value="NADH Oxidase"/>
    <property type="match status" value="1"/>
</dbReference>
<evidence type="ECO:0000313" key="5">
    <source>
        <dbReference type="Proteomes" id="UP000265692"/>
    </source>
</evidence>
<dbReference type="OrthoDB" id="9782629at2"/>
<dbReference type="InterPro" id="IPR029479">
    <property type="entry name" value="Nitroreductase"/>
</dbReference>
<evidence type="ECO:0000259" key="3">
    <source>
        <dbReference type="Pfam" id="PF00881"/>
    </source>
</evidence>
<dbReference type="AlphaFoldDB" id="A0A396SIM0"/>
<keyword evidence="2" id="KW-0560">Oxidoreductase</keyword>
<gene>
    <name evidence="4" type="ORF">D1B33_04700</name>
</gene>
<evidence type="ECO:0000313" key="4">
    <source>
        <dbReference type="EMBL" id="RHW40148.1"/>
    </source>
</evidence>
<dbReference type="Pfam" id="PF00881">
    <property type="entry name" value="Nitroreductase"/>
    <property type="match status" value="1"/>
</dbReference>
<proteinExistence type="inferred from homology"/>
<sequence length="211" mass="24640">MHFEELVKARHSAVNFINDEKLSEEDFKKIFELTKLAPSAYNLQFTNYLVITDEEKKERVKELSYHQYKIHTASAVVIVMGNRNSIESGEVEKIYSPMKMLKMMDEVDYEMTLKTIKDYSDRLKEEPSQLDLELVRNAGIHAMLFMLSAKHYGFDTCPMHVHNVPELRKEFNIPEHLEPVMMITIGKSVDKTRPRGYRKPVGEFVAFNGYK</sequence>
<dbReference type="PANTHER" id="PTHR43673:SF12">
    <property type="entry name" value="PROTEIN DRGA"/>
    <property type="match status" value="1"/>
</dbReference>
<dbReference type="SUPFAM" id="SSF55469">
    <property type="entry name" value="FMN-dependent nitroreductase-like"/>
    <property type="match status" value="1"/>
</dbReference>